<dbReference type="GO" id="GO:0005794">
    <property type="term" value="C:Golgi apparatus"/>
    <property type="evidence" value="ECO:0007669"/>
    <property type="project" value="TreeGrafter"/>
</dbReference>
<dbReference type="GO" id="GO:0042285">
    <property type="term" value="F:xylosyltransferase activity"/>
    <property type="evidence" value="ECO:0007669"/>
    <property type="project" value="TreeGrafter"/>
</dbReference>
<dbReference type="EMBL" id="DS268422">
    <property type="protein sequence ID" value="EFO89793.1"/>
    <property type="molecule type" value="Genomic_DNA"/>
</dbReference>
<evidence type="ECO:0000313" key="9">
    <source>
        <dbReference type="Proteomes" id="UP000008281"/>
    </source>
</evidence>
<accession>E3M2F9</accession>
<keyword evidence="6" id="KW-0325">Glycoprotein</keyword>
<keyword evidence="2" id="KW-0812">Transmembrane</keyword>
<dbReference type="SUPFAM" id="SSF53448">
    <property type="entry name" value="Nucleotide-diphospho-sugar transferases"/>
    <property type="match status" value="1"/>
</dbReference>
<dbReference type="HOGENOM" id="CLU_1620572_0_0_1"/>
<keyword evidence="4" id="KW-1133">Transmembrane helix</keyword>
<feature type="chain" id="PRO_5003175933" description="Glycosyltransferase family 92 protein" evidence="7">
    <location>
        <begin position="18"/>
        <end position="164"/>
    </location>
</feature>
<evidence type="ECO:0000256" key="6">
    <source>
        <dbReference type="ARBA" id="ARBA00023180"/>
    </source>
</evidence>
<dbReference type="eggNOG" id="KOG3765">
    <property type="taxonomic scope" value="Eukaryota"/>
</dbReference>
<keyword evidence="3" id="KW-0735">Signal-anchor</keyword>
<evidence type="ECO:0000256" key="4">
    <source>
        <dbReference type="ARBA" id="ARBA00022989"/>
    </source>
</evidence>
<dbReference type="InterPro" id="IPR051292">
    <property type="entry name" value="Xyl/GlcA_transferase"/>
</dbReference>
<evidence type="ECO:0000313" key="8">
    <source>
        <dbReference type="EMBL" id="EFO89793.1"/>
    </source>
</evidence>
<evidence type="ECO:0000256" key="7">
    <source>
        <dbReference type="SAM" id="SignalP"/>
    </source>
</evidence>
<dbReference type="PROSITE" id="PS51257">
    <property type="entry name" value="PROKAR_LIPOPROTEIN"/>
    <property type="match status" value="1"/>
</dbReference>
<dbReference type="STRING" id="31234.E3M2F9"/>
<dbReference type="Gene3D" id="3.90.550.10">
    <property type="entry name" value="Spore Coat Polysaccharide Biosynthesis Protein SpsA, Chain A"/>
    <property type="match status" value="1"/>
</dbReference>
<keyword evidence="7" id="KW-0732">Signal</keyword>
<feature type="signal peptide" evidence="7">
    <location>
        <begin position="1"/>
        <end position="17"/>
    </location>
</feature>
<dbReference type="InterPro" id="IPR029044">
    <property type="entry name" value="Nucleotide-diphossugar_trans"/>
</dbReference>
<dbReference type="GO" id="GO:0035269">
    <property type="term" value="P:protein O-linked glycosylation via mannose"/>
    <property type="evidence" value="ECO:0007669"/>
    <property type="project" value="TreeGrafter"/>
</dbReference>
<dbReference type="InParanoid" id="E3M2F9"/>
<dbReference type="Proteomes" id="UP000008281">
    <property type="component" value="Unassembled WGS sequence"/>
</dbReference>
<reference evidence="8" key="1">
    <citation type="submission" date="2007-07" db="EMBL/GenBank/DDBJ databases">
        <title>PCAP assembly of the Caenorhabditis remanei genome.</title>
        <authorList>
            <consortium name="The Caenorhabditis remanei Sequencing Consortium"/>
            <person name="Wilson R.K."/>
        </authorList>
    </citation>
    <scope>NUCLEOTIDE SEQUENCE [LARGE SCALE GENOMIC DNA]</scope>
    <source>
        <strain evidence="8">PB4641</strain>
    </source>
</reference>
<protein>
    <recommendedName>
        <fullName evidence="10">Glycosyltransferase family 92 protein</fullName>
    </recommendedName>
</protein>
<evidence type="ECO:0000256" key="2">
    <source>
        <dbReference type="ARBA" id="ARBA00022692"/>
    </source>
</evidence>
<proteinExistence type="predicted"/>
<organism evidence="9">
    <name type="scientific">Caenorhabditis remanei</name>
    <name type="common">Caenorhabditis vulgaris</name>
    <dbReference type="NCBI Taxonomy" id="31234"/>
    <lineage>
        <taxon>Eukaryota</taxon>
        <taxon>Metazoa</taxon>
        <taxon>Ecdysozoa</taxon>
        <taxon>Nematoda</taxon>
        <taxon>Chromadorea</taxon>
        <taxon>Rhabditida</taxon>
        <taxon>Rhabditina</taxon>
        <taxon>Rhabditomorpha</taxon>
        <taxon>Rhabditoidea</taxon>
        <taxon>Rhabditidae</taxon>
        <taxon>Peloderinae</taxon>
        <taxon>Caenorhabditis</taxon>
    </lineage>
</organism>
<evidence type="ECO:0008006" key="10">
    <source>
        <dbReference type="Google" id="ProtNLM"/>
    </source>
</evidence>
<name>E3M2F9_CAERE</name>
<dbReference type="PANTHER" id="PTHR12270">
    <property type="entry name" value="GLYCOSYLTRANSFERASE-RELATED"/>
    <property type="match status" value="1"/>
</dbReference>
<keyword evidence="5" id="KW-0472">Membrane</keyword>
<dbReference type="AlphaFoldDB" id="E3M2F9"/>
<sequence>MIIRGLIPHVLFLSCLALVTNSGESLNLSSVQIVVIVVPYLSIWHFVDHRRYGAFPEEDHVSLAYVLGGNFMTRLMFMQHFKSVLNYSDHYFRLYFIVDDENREDVNDLMTSWNITNCEWFFYNLTQYDSRVKWIPNSHYSKYYGLSKLLIPEIISDNVGKVDL</sequence>
<evidence type="ECO:0000256" key="5">
    <source>
        <dbReference type="ARBA" id="ARBA00023136"/>
    </source>
</evidence>
<dbReference type="GO" id="GO:0016020">
    <property type="term" value="C:membrane"/>
    <property type="evidence" value="ECO:0007669"/>
    <property type="project" value="UniProtKB-SubCell"/>
</dbReference>
<comment type="subcellular location">
    <subcellularLocation>
        <location evidence="1">Membrane</location>
        <topology evidence="1">Single-pass type II membrane protein</topology>
    </subcellularLocation>
</comment>
<dbReference type="PANTHER" id="PTHR12270:SF25">
    <property type="entry name" value="GLYCOSYLTRANSFERASE-LIKE PROTEIN LARGE"/>
    <property type="match status" value="1"/>
</dbReference>
<keyword evidence="9" id="KW-1185">Reference proteome</keyword>
<dbReference type="GO" id="GO:0015020">
    <property type="term" value="F:glucuronosyltransferase activity"/>
    <property type="evidence" value="ECO:0007669"/>
    <property type="project" value="TreeGrafter"/>
</dbReference>
<gene>
    <name evidence="8" type="ORF">CRE_07260</name>
</gene>
<dbReference type="OrthoDB" id="5771876at2759"/>
<evidence type="ECO:0000256" key="1">
    <source>
        <dbReference type="ARBA" id="ARBA00004606"/>
    </source>
</evidence>
<evidence type="ECO:0000256" key="3">
    <source>
        <dbReference type="ARBA" id="ARBA00022968"/>
    </source>
</evidence>